<accession>A0A422N9V7</accession>
<sequence>MCVTYHVAFTVTKPMKTLIILLTGMENVGIQWGNAPVLKEDCVAVETTAENEPTCSPLTYSDPLQAGILHRLCNARQTSCILGTHPSGGNPGHGEDVILVGVVAAAGEEGSGRREACLLKQLKERSCELERARGELHVLQEAVEREAVRCIKREETLLGNFRHLALAQRALLVFGMLLRPTVTPNEIDQYGRENDKDGSLPENQGLSSALIHQLRERSLAPSDCVAQLGTAASSTTGAEPPSLRENVSTER</sequence>
<evidence type="ECO:0000313" key="3">
    <source>
        <dbReference type="EMBL" id="RNF02206.1"/>
    </source>
</evidence>
<gene>
    <name evidence="3" type="ORF">TraAM80_06534</name>
</gene>
<keyword evidence="1" id="KW-0175">Coiled coil</keyword>
<proteinExistence type="predicted"/>
<dbReference type="AlphaFoldDB" id="A0A422N9V7"/>
<evidence type="ECO:0000313" key="4">
    <source>
        <dbReference type="Proteomes" id="UP000283634"/>
    </source>
</evidence>
<feature type="region of interest" description="Disordered" evidence="2">
    <location>
        <begin position="230"/>
        <end position="251"/>
    </location>
</feature>
<dbReference type="RefSeq" id="XP_029236778.1">
    <property type="nucleotide sequence ID" value="XM_029383376.1"/>
</dbReference>
<feature type="coiled-coil region" evidence="1">
    <location>
        <begin position="122"/>
        <end position="149"/>
    </location>
</feature>
<dbReference type="Proteomes" id="UP000283634">
    <property type="component" value="Unassembled WGS sequence"/>
</dbReference>
<keyword evidence="4" id="KW-1185">Reference proteome</keyword>
<evidence type="ECO:0000256" key="2">
    <source>
        <dbReference type="SAM" id="MobiDB-lite"/>
    </source>
</evidence>
<evidence type="ECO:0000256" key="1">
    <source>
        <dbReference type="SAM" id="Coils"/>
    </source>
</evidence>
<name>A0A422N9V7_TRYRA</name>
<organism evidence="3 4">
    <name type="scientific">Trypanosoma rangeli</name>
    <dbReference type="NCBI Taxonomy" id="5698"/>
    <lineage>
        <taxon>Eukaryota</taxon>
        <taxon>Discoba</taxon>
        <taxon>Euglenozoa</taxon>
        <taxon>Kinetoplastea</taxon>
        <taxon>Metakinetoplastina</taxon>
        <taxon>Trypanosomatida</taxon>
        <taxon>Trypanosomatidae</taxon>
        <taxon>Trypanosoma</taxon>
        <taxon>Herpetosoma</taxon>
    </lineage>
</organism>
<dbReference type="OrthoDB" id="245165at2759"/>
<dbReference type="GeneID" id="40330467"/>
<dbReference type="EMBL" id="MKGL01000241">
    <property type="protein sequence ID" value="RNF02206.1"/>
    <property type="molecule type" value="Genomic_DNA"/>
</dbReference>
<reference evidence="3 4" key="1">
    <citation type="journal article" date="2018" name="BMC Genomics">
        <title>Genomic comparison of Trypanosoma conorhini and Trypanosoma rangeli to Trypanosoma cruzi strains of high and low virulence.</title>
        <authorList>
            <person name="Bradwell K.R."/>
            <person name="Koparde V.N."/>
            <person name="Matveyev A.V."/>
            <person name="Serrano M.G."/>
            <person name="Alves J.M."/>
            <person name="Parikh H."/>
            <person name="Huang B."/>
            <person name="Lee V."/>
            <person name="Espinosa-Alvarez O."/>
            <person name="Ortiz P.A."/>
            <person name="Costa-Martins A.G."/>
            <person name="Teixeira M.M."/>
            <person name="Buck G.A."/>
        </authorList>
    </citation>
    <scope>NUCLEOTIDE SEQUENCE [LARGE SCALE GENOMIC DNA]</scope>
    <source>
        <strain evidence="3 4">AM80</strain>
    </source>
</reference>
<comment type="caution">
    <text evidence="3">The sequence shown here is derived from an EMBL/GenBank/DDBJ whole genome shotgun (WGS) entry which is preliminary data.</text>
</comment>
<protein>
    <submittedName>
        <fullName evidence="3">Uncharacterized protein</fullName>
    </submittedName>
</protein>